<dbReference type="PANTHER" id="PTHR46558">
    <property type="entry name" value="TRACRIPTIONAL REGULATORY PROTEIN-RELATED-RELATED"/>
    <property type="match status" value="1"/>
</dbReference>
<dbReference type="RefSeq" id="WP_007860573.1">
    <property type="nucleotide sequence ID" value="NZ_KQ235877.1"/>
</dbReference>
<dbReference type="GeneID" id="93161915"/>
<dbReference type="SUPFAM" id="SSF47413">
    <property type="entry name" value="lambda repressor-like DNA-binding domains"/>
    <property type="match status" value="1"/>
</dbReference>
<reference evidence="3 4" key="1">
    <citation type="submission" date="2011-04" db="EMBL/GenBank/DDBJ databases">
        <title>The Genome Sequence of Clostridium citroniae WAL-19142.</title>
        <authorList>
            <consortium name="The Broad Institute Genome Sequencing Platform"/>
            <person name="Earl A."/>
            <person name="Ward D."/>
            <person name="Feldgarden M."/>
            <person name="Gevers D."/>
            <person name="Warren Y.A."/>
            <person name="Tyrrell K.L."/>
            <person name="Citron D.M."/>
            <person name="Goldstein E.J."/>
            <person name="Daigneault M."/>
            <person name="Allen-Vercoe E."/>
            <person name="Young S.K."/>
            <person name="Zeng Q."/>
            <person name="Gargeya S."/>
            <person name="Fitzgerald M."/>
            <person name="Haas B."/>
            <person name="Abouelleil A."/>
            <person name="Alvarado L."/>
            <person name="Arachchi H.M."/>
            <person name="Berlin A."/>
            <person name="Brown A."/>
            <person name="Chapman S.B."/>
            <person name="Chen Z."/>
            <person name="Dunbar C."/>
            <person name="Freedman E."/>
            <person name="Gearin G."/>
            <person name="Gellesch M."/>
            <person name="Goldberg J."/>
            <person name="Griggs A."/>
            <person name="Gujja S."/>
            <person name="Heilman E.R."/>
            <person name="Heiman D."/>
            <person name="Howarth C."/>
            <person name="Larson L."/>
            <person name="Lui A."/>
            <person name="MacDonald P.J."/>
            <person name="Mehta T."/>
            <person name="Montmayeur A."/>
            <person name="Murphy C."/>
            <person name="Neiman D."/>
            <person name="Pearson M."/>
            <person name="Priest M."/>
            <person name="Roberts A."/>
            <person name="Saif S."/>
            <person name="Shea T."/>
            <person name="Shenoy N."/>
            <person name="Sisk P."/>
            <person name="Stolte C."/>
            <person name="Sykes S."/>
            <person name="White J."/>
            <person name="Yandava C."/>
            <person name="Wortman J."/>
            <person name="Nusbaum C."/>
            <person name="Birren B."/>
        </authorList>
    </citation>
    <scope>NUCLEOTIDE SEQUENCE [LARGE SCALE GENOMIC DNA]</scope>
    <source>
        <strain evidence="3 4">WAL-19142</strain>
    </source>
</reference>
<dbReference type="PANTHER" id="PTHR46558:SF11">
    <property type="entry name" value="HTH-TYPE TRANSCRIPTIONAL REGULATOR XRE"/>
    <property type="match status" value="1"/>
</dbReference>
<dbReference type="Gene3D" id="1.10.260.40">
    <property type="entry name" value="lambda repressor-like DNA-binding domains"/>
    <property type="match status" value="1"/>
</dbReference>
<feature type="domain" description="HTH cro/C1-type" evidence="2">
    <location>
        <begin position="8"/>
        <end position="62"/>
    </location>
</feature>
<evidence type="ECO:0000259" key="2">
    <source>
        <dbReference type="PROSITE" id="PS50943"/>
    </source>
</evidence>
<name>A0A0J9C4V6_9FIRM</name>
<dbReference type="CDD" id="cd00093">
    <property type="entry name" value="HTH_XRE"/>
    <property type="match status" value="1"/>
</dbReference>
<dbReference type="PATRIC" id="fig|742734.4.peg.2305"/>
<dbReference type="GO" id="GO:0003677">
    <property type="term" value="F:DNA binding"/>
    <property type="evidence" value="ECO:0007669"/>
    <property type="project" value="UniProtKB-KW"/>
</dbReference>
<keyword evidence="1" id="KW-0238">DNA-binding</keyword>
<dbReference type="SMART" id="SM00530">
    <property type="entry name" value="HTH_XRE"/>
    <property type="match status" value="1"/>
</dbReference>
<dbReference type="PROSITE" id="PS50943">
    <property type="entry name" value="HTH_CROC1"/>
    <property type="match status" value="1"/>
</dbReference>
<gene>
    <name evidence="3" type="ORF">HMPREF9470_02143</name>
</gene>
<dbReference type="EMBL" id="ADLK01000019">
    <property type="protein sequence ID" value="KMW20128.1"/>
    <property type="molecule type" value="Genomic_DNA"/>
</dbReference>
<organism evidence="3 4">
    <name type="scientific">[Clostridium] citroniae WAL-19142</name>
    <dbReference type="NCBI Taxonomy" id="742734"/>
    <lineage>
        <taxon>Bacteria</taxon>
        <taxon>Bacillati</taxon>
        <taxon>Bacillota</taxon>
        <taxon>Clostridia</taxon>
        <taxon>Lachnospirales</taxon>
        <taxon>Lachnospiraceae</taxon>
        <taxon>Enterocloster</taxon>
    </lineage>
</organism>
<dbReference type="Proteomes" id="UP000037392">
    <property type="component" value="Unassembled WGS sequence"/>
</dbReference>
<dbReference type="InterPro" id="IPR010982">
    <property type="entry name" value="Lambda_DNA-bd_dom_sf"/>
</dbReference>
<dbReference type="Pfam" id="PF01381">
    <property type="entry name" value="HTH_3"/>
    <property type="match status" value="1"/>
</dbReference>
<dbReference type="InterPro" id="IPR001387">
    <property type="entry name" value="Cro/C1-type_HTH"/>
</dbReference>
<evidence type="ECO:0000313" key="4">
    <source>
        <dbReference type="Proteomes" id="UP000037392"/>
    </source>
</evidence>
<sequence>MGEFYKVFKSLRQERGYSQAYLSDVLDISRSAISMYENGNREPDFETLEKIADFFQVDADYLLGHTKVSAIPAEKQTYEPTYEDIQSLIARNGKKLTVEQKQDIIRILLSDD</sequence>
<dbReference type="AlphaFoldDB" id="A0A0J9C4V6"/>
<accession>A0A0J9C4V6</accession>
<protein>
    <recommendedName>
        <fullName evidence="2">HTH cro/C1-type domain-containing protein</fullName>
    </recommendedName>
</protein>
<evidence type="ECO:0000313" key="3">
    <source>
        <dbReference type="EMBL" id="KMW20128.1"/>
    </source>
</evidence>
<comment type="caution">
    <text evidence="3">The sequence shown here is derived from an EMBL/GenBank/DDBJ whole genome shotgun (WGS) entry which is preliminary data.</text>
</comment>
<dbReference type="OrthoDB" id="9815852at2"/>
<evidence type="ECO:0000256" key="1">
    <source>
        <dbReference type="ARBA" id="ARBA00023125"/>
    </source>
</evidence>
<proteinExistence type="predicted"/>